<name>A0A1D2YV65_9BACI</name>
<organism evidence="2 3">
    <name type="scientific">Vulcanibacillus modesticaldus</name>
    <dbReference type="NCBI Taxonomy" id="337097"/>
    <lineage>
        <taxon>Bacteria</taxon>
        <taxon>Bacillati</taxon>
        <taxon>Bacillota</taxon>
        <taxon>Bacilli</taxon>
        <taxon>Bacillales</taxon>
        <taxon>Bacillaceae</taxon>
        <taxon>Vulcanibacillus</taxon>
    </lineage>
</organism>
<evidence type="ECO:0000256" key="1">
    <source>
        <dbReference type="SAM" id="Phobius"/>
    </source>
</evidence>
<comment type="caution">
    <text evidence="2">The sequence shown here is derived from an EMBL/GenBank/DDBJ whole genome shotgun (WGS) entry which is preliminary data.</text>
</comment>
<keyword evidence="3" id="KW-1185">Reference proteome</keyword>
<dbReference type="STRING" id="337097.BHF71_08500"/>
<dbReference type="RefSeq" id="WP_069656570.1">
    <property type="nucleotide sequence ID" value="NZ_MIJF01000019.1"/>
</dbReference>
<dbReference type="Proteomes" id="UP000243739">
    <property type="component" value="Unassembled WGS sequence"/>
</dbReference>
<sequence>MFSDKIKIIMMIIGILIIISGLFTLFNNSEQANTAIDQTSDNEQKENESENIELERNTLLNGKLSILIPKSFNIMTDEEIKQANPNIENVPIIYANKEGTVNIIFTYTTDQVTEEDITTLKDEIANNIDQIHPLAKLIEESLTDINGKVIGIVEIITPGKYTEVYSLILFTDLEERLLTINISLPKDQIGQWKPIIDQIINSLEVNE</sequence>
<evidence type="ECO:0000313" key="2">
    <source>
        <dbReference type="EMBL" id="OEF99577.1"/>
    </source>
</evidence>
<evidence type="ECO:0008006" key="4">
    <source>
        <dbReference type="Google" id="ProtNLM"/>
    </source>
</evidence>
<dbReference type="AlphaFoldDB" id="A0A1D2YV65"/>
<dbReference type="OrthoDB" id="249246at2"/>
<keyword evidence="1" id="KW-0472">Membrane</keyword>
<gene>
    <name evidence="2" type="ORF">BHF71_08500</name>
</gene>
<protein>
    <recommendedName>
        <fullName evidence="4">PsbP C-terminal domain-containing protein</fullName>
    </recommendedName>
</protein>
<evidence type="ECO:0000313" key="3">
    <source>
        <dbReference type="Proteomes" id="UP000243739"/>
    </source>
</evidence>
<reference evidence="2 3" key="1">
    <citation type="submission" date="2016-09" db="EMBL/GenBank/DDBJ databases">
        <title>Draft genome sequence for the type strain of Vulcanibacillus modesticaldus BR, a strictly anaerobic, moderately thermophilic, and nitrate-reducing bacterium from deep sea-hydrothermal vents of the Mid-Atlantic Ridge.</title>
        <authorList>
            <person name="Abin C.A."/>
            <person name="Hollibaugh J.T."/>
        </authorList>
    </citation>
    <scope>NUCLEOTIDE SEQUENCE [LARGE SCALE GENOMIC DNA]</scope>
    <source>
        <strain evidence="2 3">BR</strain>
    </source>
</reference>
<keyword evidence="1" id="KW-0812">Transmembrane</keyword>
<proteinExistence type="predicted"/>
<keyword evidence="1" id="KW-1133">Transmembrane helix</keyword>
<accession>A0A1D2YV65</accession>
<dbReference type="EMBL" id="MIJF01000019">
    <property type="protein sequence ID" value="OEF99577.1"/>
    <property type="molecule type" value="Genomic_DNA"/>
</dbReference>
<feature type="transmembrane region" description="Helical" evidence="1">
    <location>
        <begin position="6"/>
        <end position="26"/>
    </location>
</feature>